<keyword evidence="7" id="KW-0456">Lyase</keyword>
<dbReference type="NCBIfam" id="TIGR00262">
    <property type="entry name" value="trpA"/>
    <property type="match status" value="1"/>
</dbReference>
<comment type="pathway">
    <text evidence="1">Amino-acid biosynthesis; L-tryptophan biosynthesis; L-tryptophan from chorismate: step 5/5.</text>
</comment>
<organism evidence="9">
    <name type="scientific">marine metagenome</name>
    <dbReference type="NCBI Taxonomy" id="408172"/>
    <lineage>
        <taxon>unclassified sequences</taxon>
        <taxon>metagenomes</taxon>
        <taxon>ecological metagenomes</taxon>
    </lineage>
</organism>
<dbReference type="SUPFAM" id="SSF51366">
    <property type="entry name" value="Ribulose-phoshate binding barrel"/>
    <property type="match status" value="1"/>
</dbReference>
<dbReference type="GO" id="GO:0005829">
    <property type="term" value="C:cytosol"/>
    <property type="evidence" value="ECO:0007669"/>
    <property type="project" value="TreeGrafter"/>
</dbReference>
<dbReference type="UniPathway" id="UPA00035">
    <property type="reaction ID" value="UER00044"/>
</dbReference>
<evidence type="ECO:0000256" key="8">
    <source>
        <dbReference type="ARBA" id="ARBA00049047"/>
    </source>
</evidence>
<evidence type="ECO:0000256" key="6">
    <source>
        <dbReference type="ARBA" id="ARBA00023141"/>
    </source>
</evidence>
<evidence type="ECO:0000256" key="1">
    <source>
        <dbReference type="ARBA" id="ARBA00004733"/>
    </source>
</evidence>
<sequence>MNLTNYLQNRLAPLYGGTEHPETKRKILLMTHVVVGYPSLEANWKMLEAMGEADVDLVELQMPFSEPSADGPLFVKANQEALRNGICWKDYFDLMRRASERFDFPLLMMGYFNTAFAMGFENYCANIRKNGGEGFIIPDLPLEEYGDLFELSRQHELDPIMLCTPTNTEERLRKICGHGSGFIYCVARKGVTGKNTELDISAEKFLEQCRLYTDLPLALGFGLSQREDLRQLHGKAEIAIVGSALLKTWEAEGETGYRKHLMSLAAARE</sequence>
<keyword evidence="4" id="KW-0028">Amino-acid biosynthesis</keyword>
<comment type="subunit">
    <text evidence="2">Tetramer of two alpha and two beta chains.</text>
</comment>
<keyword evidence="5" id="KW-0822">Tryptophan biosynthesis</keyword>
<evidence type="ECO:0000256" key="2">
    <source>
        <dbReference type="ARBA" id="ARBA00011270"/>
    </source>
</evidence>
<evidence type="ECO:0000313" key="9">
    <source>
        <dbReference type="EMBL" id="SUZ88523.1"/>
    </source>
</evidence>
<comment type="catalytic activity">
    <reaction evidence="8">
        <text>(1S,2R)-1-C-(indol-3-yl)glycerol 3-phosphate + L-serine = D-glyceraldehyde 3-phosphate + L-tryptophan + H2O</text>
        <dbReference type="Rhea" id="RHEA:10532"/>
        <dbReference type="ChEBI" id="CHEBI:15377"/>
        <dbReference type="ChEBI" id="CHEBI:33384"/>
        <dbReference type="ChEBI" id="CHEBI:57912"/>
        <dbReference type="ChEBI" id="CHEBI:58866"/>
        <dbReference type="ChEBI" id="CHEBI:59776"/>
        <dbReference type="EC" id="4.2.1.20"/>
    </reaction>
</comment>
<dbReference type="GO" id="GO:0004834">
    <property type="term" value="F:tryptophan synthase activity"/>
    <property type="evidence" value="ECO:0007669"/>
    <property type="project" value="UniProtKB-EC"/>
</dbReference>
<evidence type="ECO:0000256" key="7">
    <source>
        <dbReference type="ARBA" id="ARBA00023239"/>
    </source>
</evidence>
<keyword evidence="6" id="KW-0057">Aromatic amino acid biosynthesis</keyword>
<dbReference type="Gene3D" id="3.20.20.70">
    <property type="entry name" value="Aldolase class I"/>
    <property type="match status" value="1"/>
</dbReference>
<protein>
    <recommendedName>
        <fullName evidence="3">tryptophan synthase</fullName>
        <ecNumber evidence="3">4.2.1.20</ecNumber>
    </recommendedName>
</protein>
<proteinExistence type="inferred from homology"/>
<dbReference type="InterPro" id="IPR013785">
    <property type="entry name" value="Aldolase_TIM"/>
</dbReference>
<dbReference type="PANTHER" id="PTHR43406:SF1">
    <property type="entry name" value="TRYPTOPHAN SYNTHASE ALPHA CHAIN, CHLOROPLASTIC"/>
    <property type="match status" value="1"/>
</dbReference>
<reference evidence="9" key="1">
    <citation type="submission" date="2018-05" db="EMBL/GenBank/DDBJ databases">
        <authorList>
            <person name="Lanie J.A."/>
            <person name="Ng W.-L."/>
            <person name="Kazmierczak K.M."/>
            <person name="Andrzejewski T.M."/>
            <person name="Davidsen T.M."/>
            <person name="Wayne K.J."/>
            <person name="Tettelin H."/>
            <person name="Glass J.I."/>
            <person name="Rusch D."/>
            <person name="Podicherti R."/>
            <person name="Tsui H.-C.T."/>
            <person name="Winkler M.E."/>
        </authorList>
    </citation>
    <scope>NUCLEOTIDE SEQUENCE</scope>
</reference>
<dbReference type="EC" id="4.2.1.20" evidence="3"/>
<dbReference type="HAMAP" id="MF_00131">
    <property type="entry name" value="Trp_synth_alpha"/>
    <property type="match status" value="1"/>
</dbReference>
<evidence type="ECO:0000256" key="5">
    <source>
        <dbReference type="ARBA" id="ARBA00022822"/>
    </source>
</evidence>
<dbReference type="EMBL" id="UINC01001774">
    <property type="protein sequence ID" value="SUZ88523.1"/>
    <property type="molecule type" value="Genomic_DNA"/>
</dbReference>
<name>A0A381RH80_9ZZZZ</name>
<dbReference type="AlphaFoldDB" id="A0A381RH80"/>
<dbReference type="Pfam" id="PF00290">
    <property type="entry name" value="Trp_syntA"/>
    <property type="match status" value="1"/>
</dbReference>
<dbReference type="InterPro" id="IPR002028">
    <property type="entry name" value="Trp_synthase_suA"/>
</dbReference>
<evidence type="ECO:0000256" key="3">
    <source>
        <dbReference type="ARBA" id="ARBA00012043"/>
    </source>
</evidence>
<gene>
    <name evidence="9" type="ORF">METZ01_LOCUS41377</name>
</gene>
<dbReference type="CDD" id="cd04724">
    <property type="entry name" value="Tryptophan_synthase_alpha"/>
    <property type="match status" value="1"/>
</dbReference>
<dbReference type="InterPro" id="IPR011060">
    <property type="entry name" value="RibuloseP-bd_barrel"/>
</dbReference>
<accession>A0A381RH80</accession>
<evidence type="ECO:0000256" key="4">
    <source>
        <dbReference type="ARBA" id="ARBA00022605"/>
    </source>
</evidence>
<dbReference type="PANTHER" id="PTHR43406">
    <property type="entry name" value="TRYPTOPHAN SYNTHASE, ALPHA CHAIN"/>
    <property type="match status" value="1"/>
</dbReference>